<dbReference type="PRINTS" id="PR00371">
    <property type="entry name" value="FPNCR"/>
</dbReference>
<dbReference type="InterPro" id="IPR010199">
    <property type="entry name" value="CysJ"/>
</dbReference>
<dbReference type="InterPro" id="IPR039261">
    <property type="entry name" value="FNR_nucleotide-bd"/>
</dbReference>
<dbReference type="InterPro" id="IPR001094">
    <property type="entry name" value="Flavdoxin-like"/>
</dbReference>
<keyword evidence="4" id="KW-0813">Transport</keyword>
<keyword evidence="10" id="KW-0249">Electron transport</keyword>
<keyword evidence="8" id="KW-0274">FAD</keyword>
<protein>
    <recommendedName>
        <fullName evidence="3">assimilatory sulfite reductase (NADPH)</fullName>
        <ecNumber evidence="3">1.8.1.2</ecNumber>
    </recommendedName>
</protein>
<dbReference type="InterPro" id="IPR029039">
    <property type="entry name" value="Flavoprotein-like_sf"/>
</dbReference>
<dbReference type="Gene3D" id="3.40.50.360">
    <property type="match status" value="1"/>
</dbReference>
<dbReference type="KEGG" id="sacz:AOT14_27860"/>
<keyword evidence="11" id="KW-0560">Oxidoreductase</keyword>
<dbReference type="PROSITE" id="PS50902">
    <property type="entry name" value="FLAVODOXIN_LIKE"/>
    <property type="match status" value="1"/>
</dbReference>
<evidence type="ECO:0000256" key="6">
    <source>
        <dbReference type="ARBA" id="ARBA00022630"/>
    </source>
</evidence>
<organism evidence="16 17">
    <name type="scientific">Stenotrophomonas acidaminiphila</name>
    <dbReference type="NCBI Taxonomy" id="128780"/>
    <lineage>
        <taxon>Bacteria</taxon>
        <taxon>Pseudomonadati</taxon>
        <taxon>Pseudomonadota</taxon>
        <taxon>Gammaproteobacteria</taxon>
        <taxon>Lysobacterales</taxon>
        <taxon>Lysobacteraceae</taxon>
        <taxon>Stenotrophomonas</taxon>
    </lineage>
</organism>
<name>A0A0S1B230_9GAMM</name>
<dbReference type="OrthoDB" id="9816402at2"/>
<comment type="catalytic activity">
    <reaction evidence="13">
        <text>hydrogen sulfide + 3 NADP(+) + 3 H2O = sulfite + 3 NADPH + 4 H(+)</text>
        <dbReference type="Rhea" id="RHEA:13801"/>
        <dbReference type="ChEBI" id="CHEBI:15377"/>
        <dbReference type="ChEBI" id="CHEBI:15378"/>
        <dbReference type="ChEBI" id="CHEBI:17359"/>
        <dbReference type="ChEBI" id="CHEBI:29919"/>
        <dbReference type="ChEBI" id="CHEBI:57783"/>
        <dbReference type="ChEBI" id="CHEBI:58349"/>
        <dbReference type="EC" id="1.8.1.2"/>
    </reaction>
</comment>
<dbReference type="InterPro" id="IPR017938">
    <property type="entry name" value="Riboflavin_synthase-like_b-brl"/>
</dbReference>
<dbReference type="InterPro" id="IPR001709">
    <property type="entry name" value="Flavoprot_Pyr_Nucl_cyt_Rdtase"/>
</dbReference>
<evidence type="ECO:0000256" key="5">
    <source>
        <dbReference type="ARBA" id="ARBA00022605"/>
    </source>
</evidence>
<dbReference type="InterPro" id="IPR017927">
    <property type="entry name" value="FAD-bd_FR_type"/>
</dbReference>
<dbReference type="SUPFAM" id="SSF52343">
    <property type="entry name" value="Ferredoxin reductase-like, C-terminal NADP-linked domain"/>
    <property type="match status" value="1"/>
</dbReference>
<evidence type="ECO:0000256" key="4">
    <source>
        <dbReference type="ARBA" id="ARBA00022448"/>
    </source>
</evidence>
<evidence type="ECO:0000256" key="3">
    <source>
        <dbReference type="ARBA" id="ARBA00012604"/>
    </source>
</evidence>
<dbReference type="CDD" id="cd06199">
    <property type="entry name" value="SiR"/>
    <property type="match status" value="1"/>
</dbReference>
<keyword evidence="12" id="KW-0198">Cysteine biosynthesis</keyword>
<evidence type="ECO:0000256" key="8">
    <source>
        <dbReference type="ARBA" id="ARBA00022827"/>
    </source>
</evidence>
<dbReference type="PRINTS" id="PR00369">
    <property type="entry name" value="FLAVODOXIN"/>
</dbReference>
<dbReference type="Pfam" id="PF00667">
    <property type="entry name" value="FAD_binding_1"/>
    <property type="match status" value="1"/>
</dbReference>
<dbReference type="Pfam" id="PF00175">
    <property type="entry name" value="NAD_binding_1"/>
    <property type="match status" value="1"/>
</dbReference>
<evidence type="ECO:0000256" key="13">
    <source>
        <dbReference type="ARBA" id="ARBA00052219"/>
    </source>
</evidence>
<keyword evidence="5" id="KW-0028">Amino-acid biosynthesis</keyword>
<dbReference type="Gene3D" id="1.20.990.10">
    <property type="entry name" value="NADPH-cytochrome p450 Reductase, Chain A, domain 3"/>
    <property type="match status" value="1"/>
</dbReference>
<dbReference type="SUPFAM" id="SSF52218">
    <property type="entry name" value="Flavoproteins"/>
    <property type="match status" value="1"/>
</dbReference>
<keyword evidence="9" id="KW-0521">NADP</keyword>
<feature type="domain" description="FAD-binding FR-type" evidence="15">
    <location>
        <begin position="238"/>
        <end position="464"/>
    </location>
</feature>
<dbReference type="GO" id="GO:0005829">
    <property type="term" value="C:cytosol"/>
    <property type="evidence" value="ECO:0007669"/>
    <property type="project" value="TreeGrafter"/>
</dbReference>
<evidence type="ECO:0000256" key="9">
    <source>
        <dbReference type="ARBA" id="ARBA00022857"/>
    </source>
</evidence>
<dbReference type="PROSITE" id="PS51384">
    <property type="entry name" value="FAD_FR"/>
    <property type="match status" value="1"/>
</dbReference>
<dbReference type="GO" id="GO:0050660">
    <property type="term" value="F:flavin adenine dinucleotide binding"/>
    <property type="evidence" value="ECO:0007669"/>
    <property type="project" value="InterPro"/>
</dbReference>
<reference evidence="16 17" key="1">
    <citation type="journal article" date="2015" name="Genome Announc.">
        <title>Complete Genome Sequencing of Stenotrophomonas acidaminiphila ZAC14D2_NAIMI4_2, a Multidrug-Resistant Strain Isolated from Sediments of a Polluted River in Mexico, Uncovers New Antibiotic Resistance Genes and a Novel Class-II Lasso Peptide Biosynthesis Gene Cluster.</title>
        <authorList>
            <person name="Vinuesa P."/>
            <person name="Ochoa-Sanchez L.E."/>
        </authorList>
    </citation>
    <scope>NUCLEOTIDE SEQUENCE [LARGE SCALE GENOMIC DNA]</scope>
    <source>
        <strain evidence="16 17">ZAC14D2_NAIMI4_2</strain>
    </source>
</reference>
<dbReference type="PANTHER" id="PTHR19384:SF128">
    <property type="entry name" value="NADPH OXIDOREDUCTASE A"/>
    <property type="match status" value="1"/>
</dbReference>
<evidence type="ECO:0000256" key="12">
    <source>
        <dbReference type="ARBA" id="ARBA00023192"/>
    </source>
</evidence>
<evidence type="ECO:0000313" key="17">
    <source>
        <dbReference type="Proteomes" id="UP000061010"/>
    </source>
</evidence>
<dbReference type="RefSeq" id="WP_054667293.1">
    <property type="nucleotide sequence ID" value="NZ_JAJTTN010000012.1"/>
</dbReference>
<dbReference type="FunFam" id="3.40.50.80:FF:000001">
    <property type="entry name" value="NADPH--cytochrome P450 reductase 1"/>
    <property type="match status" value="1"/>
</dbReference>
<evidence type="ECO:0000259" key="15">
    <source>
        <dbReference type="PROSITE" id="PS51384"/>
    </source>
</evidence>
<dbReference type="InterPro" id="IPR001433">
    <property type="entry name" value="OxRdtase_FAD/NAD-bd"/>
</dbReference>
<dbReference type="Pfam" id="PF00258">
    <property type="entry name" value="Flavodoxin_1"/>
    <property type="match status" value="1"/>
</dbReference>
<dbReference type="PANTHER" id="PTHR19384">
    <property type="entry name" value="NITRIC OXIDE SYNTHASE-RELATED"/>
    <property type="match status" value="1"/>
</dbReference>
<keyword evidence="7" id="KW-0288">FMN</keyword>
<evidence type="ECO:0000256" key="10">
    <source>
        <dbReference type="ARBA" id="ARBA00022982"/>
    </source>
</evidence>
<keyword evidence="17" id="KW-1185">Reference proteome</keyword>
<dbReference type="InterPro" id="IPR008254">
    <property type="entry name" value="Flavodoxin/NO_synth"/>
</dbReference>
<dbReference type="Gene3D" id="2.40.30.10">
    <property type="entry name" value="Translation factors"/>
    <property type="match status" value="1"/>
</dbReference>
<evidence type="ECO:0000256" key="1">
    <source>
        <dbReference type="ARBA" id="ARBA00001917"/>
    </source>
</evidence>
<dbReference type="GO" id="GO:0010181">
    <property type="term" value="F:FMN binding"/>
    <property type="evidence" value="ECO:0007669"/>
    <property type="project" value="InterPro"/>
</dbReference>
<evidence type="ECO:0000259" key="14">
    <source>
        <dbReference type="PROSITE" id="PS50902"/>
    </source>
</evidence>
<dbReference type="GO" id="GO:0004783">
    <property type="term" value="F:sulfite reductase (NADPH) activity"/>
    <property type="evidence" value="ECO:0007669"/>
    <property type="project" value="UniProtKB-EC"/>
</dbReference>
<comment type="cofactor">
    <cofactor evidence="1">
        <name>FMN</name>
        <dbReference type="ChEBI" id="CHEBI:58210"/>
    </cofactor>
</comment>
<evidence type="ECO:0000256" key="7">
    <source>
        <dbReference type="ARBA" id="ARBA00022643"/>
    </source>
</evidence>
<sequence>MTAVATAVPPSPLPEDRRVLLARLVEGLDGNSLWWLSGFAAGMAQGHPPPSLAVIPGGPPAAQAAGRLTIVYGSQTGNARRAAEQLAGDAEAAGLAVRLLRADAYPTRELAGERLLYIVISTQGEGDPPDDAIGLVEFIAGRRAPKLPGLRYAVLGLGDSSYVDFCGIGRRLDARLAELGAQRLQPLGEADLDIDSVAVPWRTRALADARQVLGEGVAAATSNVTPLRHAQGSAHGAAHPFPAELLARQLISGRDFKGPGYGQYGRIDKRVHHLELSLEGSGLHYEPGDALGIVHRNPPQLVDAILAATGLDGDTGVSHDGHERPLAQWLGGHRELTRISRPLLASVAERSGNADLAGLLQPARGDELAAVFADHQLVDVLQRWPADWDAAALVAALRPAAHRLYSIASSRKRVGEEVHLTVDELAYDAHGRGHVGAASAFLAALEEGAQVPVFVEPNERFRVPADASRDIIMIGPGTGVAPFRGFVQERAETGASGRNWLFFGARHFNSDFLYQVEWQEALQSRQLHRLDLAFSRDHLKSPHMDVRAAAGDPHQRIYVQHRLRERGRDLYDWLQGGAHLYVCGAIAMGRDVHAALLEVIAAHNGGDADAAADYLSALQREGRYARDVY</sequence>
<keyword evidence="6" id="KW-0285">Flavoprotein</keyword>
<dbReference type="SUPFAM" id="SSF63380">
    <property type="entry name" value="Riboflavin synthase domain-like"/>
    <property type="match status" value="1"/>
</dbReference>
<dbReference type="InterPro" id="IPR003097">
    <property type="entry name" value="CysJ-like_FAD-binding"/>
</dbReference>
<dbReference type="Gene3D" id="3.40.50.80">
    <property type="entry name" value="Nucleotide-binding domain of ferredoxin-NADP reductase (FNR) module"/>
    <property type="match status" value="1"/>
</dbReference>
<dbReference type="EMBL" id="CP012900">
    <property type="protein sequence ID" value="ALJ29144.1"/>
    <property type="molecule type" value="Genomic_DNA"/>
</dbReference>
<dbReference type="AlphaFoldDB" id="A0A0S1B230"/>
<dbReference type="EC" id="1.8.1.2" evidence="3"/>
<feature type="domain" description="Flavodoxin-like" evidence="14">
    <location>
        <begin position="68"/>
        <end position="206"/>
    </location>
</feature>
<evidence type="ECO:0000256" key="2">
    <source>
        <dbReference type="ARBA" id="ARBA00001974"/>
    </source>
</evidence>
<dbReference type="Proteomes" id="UP000061010">
    <property type="component" value="Chromosome"/>
</dbReference>
<dbReference type="InterPro" id="IPR023173">
    <property type="entry name" value="NADPH_Cyt_P450_Rdtase_alpha"/>
</dbReference>
<comment type="cofactor">
    <cofactor evidence="2">
        <name>FAD</name>
        <dbReference type="ChEBI" id="CHEBI:57692"/>
    </cofactor>
</comment>
<dbReference type="PATRIC" id="fig|128780.6.peg.2813"/>
<evidence type="ECO:0000256" key="11">
    <source>
        <dbReference type="ARBA" id="ARBA00023002"/>
    </source>
</evidence>
<dbReference type="GO" id="GO:0019344">
    <property type="term" value="P:cysteine biosynthetic process"/>
    <property type="evidence" value="ECO:0007669"/>
    <property type="project" value="UniProtKB-KW"/>
</dbReference>
<dbReference type="NCBIfam" id="TIGR01931">
    <property type="entry name" value="cysJ"/>
    <property type="match status" value="1"/>
</dbReference>
<gene>
    <name evidence="16" type="primary">cysJ</name>
    <name evidence="16" type="ORF">AOT14_27860</name>
</gene>
<accession>A0A0S1B230</accession>
<evidence type="ECO:0000313" key="16">
    <source>
        <dbReference type="EMBL" id="ALJ29144.1"/>
    </source>
</evidence>
<proteinExistence type="predicted"/>